<dbReference type="PANTHER" id="PTHR34322:SF2">
    <property type="entry name" value="TRANSPOSASE IS200-LIKE DOMAIN-CONTAINING PROTEIN"/>
    <property type="match status" value="1"/>
</dbReference>
<proteinExistence type="predicted"/>
<protein>
    <submittedName>
        <fullName evidence="2">Transposase</fullName>
    </submittedName>
</protein>
<dbReference type="SMART" id="SM01321">
    <property type="entry name" value="Y1_Tnp"/>
    <property type="match status" value="1"/>
</dbReference>
<dbReference type="SUPFAM" id="SSF143422">
    <property type="entry name" value="Transposase IS200-like"/>
    <property type="match status" value="1"/>
</dbReference>
<accession>A0A244CQN4</accession>
<evidence type="ECO:0000313" key="2">
    <source>
        <dbReference type="EMBL" id="OUL57933.1"/>
    </source>
</evidence>
<dbReference type="InterPro" id="IPR036515">
    <property type="entry name" value="Transposase_17_sf"/>
</dbReference>
<reference evidence="2 3" key="1">
    <citation type="submission" date="2017-02" db="EMBL/GenBank/DDBJ databases">
        <title>Pseudoalteromonas ulvae TC14 Genome.</title>
        <authorList>
            <person name="Molmeret M."/>
        </authorList>
    </citation>
    <scope>NUCLEOTIDE SEQUENCE [LARGE SCALE GENOMIC DNA]</scope>
    <source>
        <strain evidence="2">TC14</strain>
    </source>
</reference>
<name>A0A244CQN4_PSEDV</name>
<dbReference type="EMBL" id="MWPV01000002">
    <property type="protein sequence ID" value="OUL57933.1"/>
    <property type="molecule type" value="Genomic_DNA"/>
</dbReference>
<dbReference type="RefSeq" id="WP_086743239.1">
    <property type="nucleotide sequence ID" value="NZ_MWPV01000002.1"/>
</dbReference>
<feature type="domain" description="Transposase IS200-like" evidence="1">
    <location>
        <begin position="13"/>
        <end position="187"/>
    </location>
</feature>
<dbReference type="OrthoDB" id="9814067at2"/>
<dbReference type="PANTHER" id="PTHR34322">
    <property type="entry name" value="TRANSPOSASE, Y1_TNP DOMAIN-CONTAINING"/>
    <property type="match status" value="1"/>
</dbReference>
<dbReference type="GO" id="GO:0004803">
    <property type="term" value="F:transposase activity"/>
    <property type="evidence" value="ECO:0007669"/>
    <property type="project" value="InterPro"/>
</dbReference>
<gene>
    <name evidence="2" type="ORF">B1199_06080</name>
</gene>
<evidence type="ECO:0000259" key="1">
    <source>
        <dbReference type="SMART" id="SM01321"/>
    </source>
</evidence>
<organism evidence="2 3">
    <name type="scientific">Pseudoalteromonas ulvae</name>
    <dbReference type="NCBI Taxonomy" id="107327"/>
    <lineage>
        <taxon>Bacteria</taxon>
        <taxon>Pseudomonadati</taxon>
        <taxon>Pseudomonadota</taxon>
        <taxon>Gammaproteobacteria</taxon>
        <taxon>Alteromonadales</taxon>
        <taxon>Pseudoalteromonadaceae</taxon>
        <taxon>Pseudoalteromonas</taxon>
    </lineage>
</organism>
<comment type="caution">
    <text evidence="2">The sequence shown here is derived from an EMBL/GenBank/DDBJ whole genome shotgun (WGS) entry which is preliminary data.</text>
</comment>
<dbReference type="Gene3D" id="3.30.70.1290">
    <property type="entry name" value="Transposase IS200-like"/>
    <property type="match status" value="1"/>
</dbReference>
<keyword evidence="3" id="KW-1185">Reference proteome</keyword>
<dbReference type="AlphaFoldDB" id="A0A244CQN4"/>
<dbReference type="GO" id="GO:0006313">
    <property type="term" value="P:DNA transposition"/>
    <property type="evidence" value="ECO:0007669"/>
    <property type="project" value="InterPro"/>
</dbReference>
<sequence length="324" mass="38234">MAQARRSLIDLDSTPYYHCISRCVRRAFLAGLDKYSGQNFEHRRAWLVERFKLLSQVFAIDIAAYAVMSNHYHLVLRVDRDRALNWSKDEVIERWYQLYHGTVLVDRYRKGEKLDEAYMYSVDKTVEVWRNRLYDISWYMRNLNEFIAREANKEDNCTGRFWEGRFKSQALLDEQAVLSCMMYVDLNPIRAKMANNLQDSDFTSIQERIVYYKKQTTSENTEHATQQPKQLMAFGSNQNNQTIPFKLLDYLELADWSGRHIDPKKRGAISKTQPKILVELGIETAVWLEAVQNFRRKYSNFAGQPSALRQCAHQHQQSWYRGVG</sequence>
<dbReference type="InterPro" id="IPR002686">
    <property type="entry name" value="Transposase_17"/>
</dbReference>
<evidence type="ECO:0000313" key="3">
    <source>
        <dbReference type="Proteomes" id="UP000194841"/>
    </source>
</evidence>
<dbReference type="Proteomes" id="UP000194841">
    <property type="component" value="Unassembled WGS sequence"/>
</dbReference>
<dbReference type="GO" id="GO:0003677">
    <property type="term" value="F:DNA binding"/>
    <property type="evidence" value="ECO:0007669"/>
    <property type="project" value="InterPro"/>
</dbReference>